<dbReference type="PANTHER" id="PTHR15641:SF1">
    <property type="entry name" value="ELONGATOR COMPLEX PROTEIN 5"/>
    <property type="match status" value="1"/>
</dbReference>
<dbReference type="EMBL" id="LVVM01001351">
    <property type="protein sequence ID" value="OJA18697.1"/>
    <property type="molecule type" value="Genomic_DNA"/>
</dbReference>
<comment type="pathway">
    <text evidence="3">tRNA modification; 5-methoxycarbonylmethyl-2-thiouridine-tRNA biosynthesis.</text>
</comment>
<comment type="subcellular location">
    <subcellularLocation>
        <location evidence="2">Cytoplasm</location>
    </subcellularLocation>
    <subcellularLocation>
        <location evidence="1">Nucleus</location>
    </subcellularLocation>
</comment>
<evidence type="ECO:0000256" key="6">
    <source>
        <dbReference type="ARBA" id="ARBA00022490"/>
    </source>
</evidence>
<gene>
    <name evidence="11" type="ORF">AZE42_01273</name>
</gene>
<dbReference type="GO" id="GO:0005634">
    <property type="term" value="C:nucleus"/>
    <property type="evidence" value="ECO:0007669"/>
    <property type="project" value="UniProtKB-SubCell"/>
</dbReference>
<evidence type="ECO:0000313" key="12">
    <source>
        <dbReference type="Proteomes" id="UP000183567"/>
    </source>
</evidence>
<reference evidence="11 12" key="1">
    <citation type="submission" date="2016-03" db="EMBL/GenBank/DDBJ databases">
        <title>Comparative genomics of the ectomycorrhizal sister species Rhizopogon vinicolor and Rhizopogon vesiculosus (Basidiomycota: Boletales) reveals a divergence of the mating type B locus.</title>
        <authorList>
            <person name="Mujic A.B."/>
            <person name="Kuo A."/>
            <person name="Tritt A."/>
            <person name="Lipzen A."/>
            <person name="Chen C."/>
            <person name="Johnson J."/>
            <person name="Sharma A."/>
            <person name="Barry K."/>
            <person name="Grigoriev I.V."/>
            <person name="Spatafora J.W."/>
        </authorList>
    </citation>
    <scope>NUCLEOTIDE SEQUENCE [LARGE SCALE GENOMIC DNA]</scope>
    <source>
        <strain evidence="11 12">AM-OR11-056</strain>
    </source>
</reference>
<dbReference type="GO" id="GO:0000049">
    <property type="term" value="F:tRNA binding"/>
    <property type="evidence" value="ECO:0007669"/>
    <property type="project" value="TreeGrafter"/>
</dbReference>
<evidence type="ECO:0000256" key="1">
    <source>
        <dbReference type="ARBA" id="ARBA00004123"/>
    </source>
</evidence>
<keyword evidence="7" id="KW-0819">tRNA processing</keyword>
<evidence type="ECO:0000256" key="8">
    <source>
        <dbReference type="ARBA" id="ARBA00023242"/>
    </source>
</evidence>
<dbReference type="GO" id="GO:0033588">
    <property type="term" value="C:elongator holoenzyme complex"/>
    <property type="evidence" value="ECO:0007669"/>
    <property type="project" value="InterPro"/>
</dbReference>
<protein>
    <recommendedName>
        <fullName evidence="5">Elongator complex protein 5</fullName>
    </recommendedName>
</protein>
<evidence type="ECO:0000256" key="4">
    <source>
        <dbReference type="ARBA" id="ARBA00009567"/>
    </source>
</evidence>
<keyword evidence="6" id="KW-0963">Cytoplasm</keyword>
<dbReference type="STRING" id="180088.A0A1J8QZ68"/>
<comment type="caution">
    <text evidence="11">The sequence shown here is derived from an EMBL/GenBank/DDBJ whole genome shotgun (WGS) entry which is preliminary data.</text>
</comment>
<proteinExistence type="inferred from homology"/>
<keyword evidence="10" id="KW-0812">Transmembrane</keyword>
<dbReference type="PANTHER" id="PTHR15641">
    <property type="entry name" value="ELONGATOR COMPLEX PROTEIN 5"/>
    <property type="match status" value="1"/>
</dbReference>
<dbReference type="AlphaFoldDB" id="A0A1J8QZ68"/>
<dbReference type="Pfam" id="PF10483">
    <property type="entry name" value="Elong_Iki1"/>
    <property type="match status" value="1"/>
</dbReference>
<feature type="compositionally biased region" description="Acidic residues" evidence="9">
    <location>
        <begin position="523"/>
        <end position="539"/>
    </location>
</feature>
<dbReference type="InterPro" id="IPR019519">
    <property type="entry name" value="Elp5"/>
</dbReference>
<evidence type="ECO:0000313" key="11">
    <source>
        <dbReference type="EMBL" id="OJA18697.1"/>
    </source>
</evidence>
<evidence type="ECO:0000256" key="9">
    <source>
        <dbReference type="SAM" id="MobiDB-lite"/>
    </source>
</evidence>
<dbReference type="GO" id="GO:0005829">
    <property type="term" value="C:cytosol"/>
    <property type="evidence" value="ECO:0007669"/>
    <property type="project" value="TreeGrafter"/>
</dbReference>
<evidence type="ECO:0000256" key="10">
    <source>
        <dbReference type="SAM" id="Phobius"/>
    </source>
</evidence>
<keyword evidence="12" id="KW-1185">Reference proteome</keyword>
<feature type="region of interest" description="Disordered" evidence="9">
    <location>
        <begin position="514"/>
        <end position="539"/>
    </location>
</feature>
<keyword evidence="8" id="KW-0539">Nucleus</keyword>
<organism evidence="11 12">
    <name type="scientific">Rhizopogon vesiculosus</name>
    <dbReference type="NCBI Taxonomy" id="180088"/>
    <lineage>
        <taxon>Eukaryota</taxon>
        <taxon>Fungi</taxon>
        <taxon>Dikarya</taxon>
        <taxon>Basidiomycota</taxon>
        <taxon>Agaricomycotina</taxon>
        <taxon>Agaricomycetes</taxon>
        <taxon>Agaricomycetidae</taxon>
        <taxon>Boletales</taxon>
        <taxon>Suillineae</taxon>
        <taxon>Rhizopogonaceae</taxon>
        <taxon>Rhizopogon</taxon>
    </lineage>
</organism>
<dbReference type="OrthoDB" id="166907at2759"/>
<sequence>MAESGARIRLYEASDEKLVKFSIGKAAMEGLAAANRSACFHPFTLSVWVALSCIMIQLLDWWPKPEYGLLGYFPGLPAFGCWGAVIMYLIDWFHRPPFEAASLDLLRRPDVADIAKYYSRSPSSGFFILEYDGNFVGLLAIDASKDSQSQDTVMDIKKLSPLLHTEKRKGLASHGTSSVATIRHFYIDEPYRTTGIQEDLLAHAVQHTFKADDAVKEIKATTTSLIPYTQKCLRKAGLDTQTLLFCFLHRPSSLMNINIPTVTAFDFTGRIPGYDDAWCDPQDEILARVKSAPPGALHVIIDSVDTLASDIGSTPKAYKLIWTLLGLITTRSEPSFLILHLQSCPVLELLTQTSLSPTLMHLTAHSPAIITHLSSAYSTPPPPAGPAEKFWSVFIPFSERTHESERLVYGPEGNGTSAGVWAGKDTREFVVEVLVRGGSRRGVERTVEGWRGDVPCDLCALESLKNIWYRRKAEEARPDPTQNVSFNLNLTPSQEKSRAQVPLPYAHEGKPVTTAGAILYDPDSADDIDDDDPDEDLDI</sequence>
<keyword evidence="10" id="KW-1133">Transmembrane helix</keyword>
<dbReference type="Proteomes" id="UP000183567">
    <property type="component" value="Unassembled WGS sequence"/>
</dbReference>
<evidence type="ECO:0000256" key="5">
    <source>
        <dbReference type="ARBA" id="ARBA00020264"/>
    </source>
</evidence>
<dbReference type="UniPathway" id="UPA00988"/>
<keyword evidence="10" id="KW-0472">Membrane</keyword>
<comment type="similarity">
    <text evidence="4">Belongs to the ELP5 family.</text>
</comment>
<evidence type="ECO:0000256" key="3">
    <source>
        <dbReference type="ARBA" id="ARBA00005043"/>
    </source>
</evidence>
<evidence type="ECO:0000256" key="2">
    <source>
        <dbReference type="ARBA" id="ARBA00004496"/>
    </source>
</evidence>
<dbReference type="Gene3D" id="3.40.630.30">
    <property type="match status" value="1"/>
</dbReference>
<name>A0A1J8QZ68_9AGAM</name>
<dbReference type="SUPFAM" id="SSF55729">
    <property type="entry name" value="Acyl-CoA N-acyltransferases (Nat)"/>
    <property type="match status" value="1"/>
</dbReference>
<evidence type="ECO:0000256" key="7">
    <source>
        <dbReference type="ARBA" id="ARBA00022694"/>
    </source>
</evidence>
<feature type="transmembrane region" description="Helical" evidence="10">
    <location>
        <begin position="71"/>
        <end position="90"/>
    </location>
</feature>
<dbReference type="InterPro" id="IPR016181">
    <property type="entry name" value="Acyl_CoA_acyltransferase"/>
</dbReference>
<dbReference type="GO" id="GO:0002098">
    <property type="term" value="P:tRNA wobble uridine modification"/>
    <property type="evidence" value="ECO:0007669"/>
    <property type="project" value="InterPro"/>
</dbReference>
<accession>A0A1J8QZ68</accession>